<evidence type="ECO:0000313" key="13">
    <source>
        <dbReference type="Ensembl" id="ENSDCDP00010025439.1"/>
    </source>
</evidence>
<dbReference type="SMART" id="SM00060">
    <property type="entry name" value="FN3"/>
    <property type="match status" value="2"/>
</dbReference>
<feature type="region of interest" description="Disordered" evidence="10">
    <location>
        <begin position="830"/>
        <end position="856"/>
    </location>
</feature>
<dbReference type="Ensembl" id="ENSDCDT00010031532.1">
    <property type="protein sequence ID" value="ENSDCDP00010025439.1"/>
    <property type="gene ID" value="ENSDCDG00010016190.1"/>
</dbReference>
<name>A0AAY4BX85_9TELE</name>
<reference evidence="13 14" key="1">
    <citation type="submission" date="2020-06" db="EMBL/GenBank/DDBJ databases">
        <authorList>
            <consortium name="Wellcome Sanger Institute Data Sharing"/>
        </authorList>
    </citation>
    <scope>NUCLEOTIDE SEQUENCE [LARGE SCALE GENOMIC DNA]</scope>
</reference>
<dbReference type="Pfam" id="PF25552">
    <property type="entry name" value="LIFR_D4"/>
    <property type="match status" value="1"/>
</dbReference>
<evidence type="ECO:0000256" key="8">
    <source>
        <dbReference type="ARBA" id="ARBA00023170"/>
    </source>
</evidence>
<evidence type="ECO:0000256" key="3">
    <source>
        <dbReference type="ARBA" id="ARBA00022692"/>
    </source>
</evidence>
<dbReference type="PANTHER" id="PTHR48423">
    <property type="entry name" value="INTERLEUKIN-27 RECEPTOR SUBUNIT ALPHA"/>
    <property type="match status" value="1"/>
</dbReference>
<evidence type="ECO:0000256" key="11">
    <source>
        <dbReference type="SAM" id="Phobius"/>
    </source>
</evidence>
<evidence type="ECO:0000256" key="1">
    <source>
        <dbReference type="ARBA" id="ARBA00004479"/>
    </source>
</evidence>
<dbReference type="InterPro" id="IPR040817">
    <property type="entry name" value="LIFR_D2"/>
</dbReference>
<organism evidence="13 14">
    <name type="scientific">Denticeps clupeoides</name>
    <name type="common">denticle herring</name>
    <dbReference type="NCBI Taxonomy" id="299321"/>
    <lineage>
        <taxon>Eukaryota</taxon>
        <taxon>Metazoa</taxon>
        <taxon>Chordata</taxon>
        <taxon>Craniata</taxon>
        <taxon>Vertebrata</taxon>
        <taxon>Euteleostomi</taxon>
        <taxon>Actinopterygii</taxon>
        <taxon>Neopterygii</taxon>
        <taxon>Teleostei</taxon>
        <taxon>Clupei</taxon>
        <taxon>Clupeiformes</taxon>
        <taxon>Denticipitoidei</taxon>
        <taxon>Denticipitidae</taxon>
        <taxon>Denticeps</taxon>
    </lineage>
</organism>
<dbReference type="GeneTree" id="ENSGT00940000165259"/>
<keyword evidence="7 11" id="KW-0472">Membrane</keyword>
<accession>A0AAY4BX85</accession>
<evidence type="ECO:0000256" key="4">
    <source>
        <dbReference type="ARBA" id="ARBA00022729"/>
    </source>
</evidence>
<dbReference type="PROSITE" id="PS50853">
    <property type="entry name" value="FN3"/>
    <property type="match status" value="1"/>
</dbReference>
<keyword evidence="3 11" id="KW-0812">Transmembrane</keyword>
<dbReference type="Proteomes" id="UP000694580">
    <property type="component" value="Chromosome 11"/>
</dbReference>
<gene>
    <name evidence="13" type="primary">lifra</name>
</gene>
<evidence type="ECO:0000313" key="14">
    <source>
        <dbReference type="Proteomes" id="UP000694580"/>
    </source>
</evidence>
<dbReference type="SUPFAM" id="SSF49265">
    <property type="entry name" value="Fibronectin type III"/>
    <property type="match status" value="3"/>
</dbReference>
<dbReference type="Pfam" id="PF21177">
    <property type="entry name" value="LIF-R_Ig-like"/>
    <property type="match status" value="1"/>
</dbReference>
<keyword evidence="9" id="KW-0325">Glycoprotein</keyword>
<dbReference type="InterPro" id="IPR003961">
    <property type="entry name" value="FN3_dom"/>
</dbReference>
<dbReference type="PANTHER" id="PTHR48423:SF1">
    <property type="entry name" value="INTERLEUKIN-27 RECEPTOR SUBUNIT ALPHA"/>
    <property type="match status" value="1"/>
</dbReference>
<feature type="region of interest" description="Disordered" evidence="10">
    <location>
        <begin position="678"/>
        <end position="707"/>
    </location>
</feature>
<dbReference type="InterPro" id="IPR052672">
    <property type="entry name" value="Type1_Cytokine_Rcpt_Type2"/>
</dbReference>
<keyword evidence="14" id="KW-1185">Reference proteome</keyword>
<reference evidence="13" key="3">
    <citation type="submission" date="2025-09" db="UniProtKB">
        <authorList>
            <consortium name="Ensembl"/>
        </authorList>
    </citation>
    <scope>IDENTIFICATION</scope>
</reference>
<evidence type="ECO:0000256" key="2">
    <source>
        <dbReference type="ARBA" id="ARBA00008921"/>
    </source>
</evidence>
<sequence>MLVTLQVRKGLCLEDFPLSQAIKLEKDLDSHTLYIKWRCAHPGLYDVEIYRTEFMESVFNETVEARWDKNNGLCQWTWTSQFPLECTSHSVRIRSRDPLHVGEWSPSSITEGKDIPNNSKIQVYPQDKVVLVGSSTSFCCIVGEGDDFVKMMYENRNERELRLSRRSYAITRTNQSASRPSGNNVVCSSREAMYGATIFVGYPPGDYDLTCDTRDLESAECQWKVGRDTRLYGRRKTRYTLNGRYLLTAVCIIFWESSWILVAENPLGNVELRDSAQLTDRVHPVAPGDLKAGNVNAWNVTLEWTWPFPTYKDLPLICQVQITANAHSDMRNFSRPGLSQVSLLDLQPYETYRVIVRCGSQNNFWKWGDWSPQISFQTKMDRPEVPDIWIWMKSANAGFVLWKVITLKIYVCTVGIMFWNLDGGFDLSWPASANGTLGYVVEWVNTACGLDCTVDWLKVPDGNTSAKIPSRDLIAGVRYTFSLFGLSDEGCELLQRWHGYSKEMVPAQSVLNLEANQYKSNVQLTWGKIPCTSQRGFVRGYNIYLVHISSLRFLTNITDPNVMSYTVKKLSLSSYKFTVKAYTDAGEDGGATVSVNLGPYSDFLIVEILVSLGSMSLFFALIAGVCYKKRNWVKKAFYPDIPEPKLPDEWTATQAPLEVKPSPHSMVQIMERQWDSGKGGLCTVPENDEDGSGTGNEPMDTDSDEPPLLQYYNQVVSNSSEVHPGSDSSSSTSSLASANTDVTYTGIQISGCCYNAATEESAECPGSYRPQMLSEGCQEEPQADLESPGLASFGGYRPQCSWKVDSAEALSFDSSVGSPTSVNSTQFLIPDVSTEDSRNTSTSKWFPSFLSGKTMK</sequence>
<keyword evidence="5" id="KW-0677">Repeat</keyword>
<evidence type="ECO:0000259" key="12">
    <source>
        <dbReference type="PROSITE" id="PS50853"/>
    </source>
</evidence>
<dbReference type="InterPro" id="IPR036116">
    <property type="entry name" value="FN3_sf"/>
</dbReference>
<comment type="similarity">
    <text evidence="2">Belongs to the type I cytokine receptor family. Type 2 subfamily.</text>
</comment>
<evidence type="ECO:0000256" key="10">
    <source>
        <dbReference type="SAM" id="MobiDB-lite"/>
    </source>
</evidence>
<protein>
    <recommendedName>
        <fullName evidence="12">Fibronectin type-III domain-containing protein</fullName>
    </recommendedName>
</protein>
<dbReference type="InterPro" id="IPR013783">
    <property type="entry name" value="Ig-like_fold"/>
</dbReference>
<comment type="subcellular location">
    <subcellularLocation>
        <location evidence="1">Membrane</location>
        <topology evidence="1">Single-pass type I membrane protein</topology>
    </subcellularLocation>
</comment>
<feature type="transmembrane region" description="Helical" evidence="11">
    <location>
        <begin position="603"/>
        <end position="627"/>
    </location>
</feature>
<dbReference type="Pfam" id="PF17971">
    <property type="entry name" value="LIFR_D2"/>
    <property type="match status" value="1"/>
</dbReference>
<dbReference type="Gene3D" id="2.60.40.10">
    <property type="entry name" value="Immunoglobulins"/>
    <property type="match status" value="6"/>
</dbReference>
<feature type="domain" description="Fibronectin type-III" evidence="12">
    <location>
        <begin position="286"/>
        <end position="381"/>
    </location>
</feature>
<keyword evidence="4" id="KW-0732">Signal</keyword>
<dbReference type="AlphaFoldDB" id="A0AAY4BX85"/>
<keyword evidence="6 11" id="KW-1133">Transmembrane helix</keyword>
<dbReference type="GO" id="GO:0005886">
    <property type="term" value="C:plasma membrane"/>
    <property type="evidence" value="ECO:0007669"/>
    <property type="project" value="UniProtKB-ARBA"/>
</dbReference>
<dbReference type="InterPro" id="IPR048497">
    <property type="entry name" value="LIF-R-like_Ig-like"/>
</dbReference>
<evidence type="ECO:0000256" key="6">
    <source>
        <dbReference type="ARBA" id="ARBA00022989"/>
    </source>
</evidence>
<evidence type="ECO:0000256" key="9">
    <source>
        <dbReference type="ARBA" id="ARBA00023180"/>
    </source>
</evidence>
<evidence type="ECO:0000256" key="7">
    <source>
        <dbReference type="ARBA" id="ARBA00023136"/>
    </source>
</evidence>
<reference evidence="13" key="2">
    <citation type="submission" date="2025-08" db="UniProtKB">
        <authorList>
            <consortium name="Ensembl"/>
        </authorList>
    </citation>
    <scope>IDENTIFICATION</scope>
</reference>
<keyword evidence="8" id="KW-0675">Receptor</keyword>
<proteinExistence type="inferred from homology"/>
<dbReference type="CDD" id="cd00063">
    <property type="entry name" value="FN3"/>
    <property type="match status" value="2"/>
</dbReference>
<evidence type="ECO:0000256" key="5">
    <source>
        <dbReference type="ARBA" id="ARBA00022737"/>
    </source>
</evidence>